<dbReference type="Proteomes" id="UP001066276">
    <property type="component" value="Chromosome 10"/>
</dbReference>
<sequence>MLKRVGLREDSWVTPQMVLVAPDRKGGRRTLSSAGEEGSDPVQSFVADPSVVEASAEGVVADGVKSSREVLEDEGRGFAFVDHGPDLVGRSEEGSIGAVVRTES</sequence>
<reference evidence="2" key="1">
    <citation type="journal article" date="2022" name="bioRxiv">
        <title>Sequencing and chromosome-scale assembly of the giantPleurodeles waltlgenome.</title>
        <authorList>
            <person name="Brown T."/>
            <person name="Elewa A."/>
            <person name="Iarovenko S."/>
            <person name="Subramanian E."/>
            <person name="Araus A.J."/>
            <person name="Petzold A."/>
            <person name="Susuki M."/>
            <person name="Suzuki K.-i.T."/>
            <person name="Hayashi T."/>
            <person name="Toyoda A."/>
            <person name="Oliveira C."/>
            <person name="Osipova E."/>
            <person name="Leigh N.D."/>
            <person name="Simon A."/>
            <person name="Yun M.H."/>
        </authorList>
    </citation>
    <scope>NUCLEOTIDE SEQUENCE</scope>
    <source>
        <strain evidence="2">20211129_DDA</strain>
        <tissue evidence="2">Liver</tissue>
    </source>
</reference>
<evidence type="ECO:0000256" key="1">
    <source>
        <dbReference type="SAM" id="MobiDB-lite"/>
    </source>
</evidence>
<dbReference type="AlphaFoldDB" id="A0AAV7MHD6"/>
<protein>
    <submittedName>
        <fullName evidence="2">Uncharacterized protein</fullName>
    </submittedName>
</protein>
<feature type="region of interest" description="Disordered" evidence="1">
    <location>
        <begin position="23"/>
        <end position="43"/>
    </location>
</feature>
<name>A0AAV7MHD6_PLEWA</name>
<dbReference type="EMBL" id="JANPWB010000014">
    <property type="protein sequence ID" value="KAJ1100513.1"/>
    <property type="molecule type" value="Genomic_DNA"/>
</dbReference>
<proteinExistence type="predicted"/>
<keyword evidence="3" id="KW-1185">Reference proteome</keyword>
<organism evidence="2 3">
    <name type="scientific">Pleurodeles waltl</name>
    <name type="common">Iberian ribbed newt</name>
    <dbReference type="NCBI Taxonomy" id="8319"/>
    <lineage>
        <taxon>Eukaryota</taxon>
        <taxon>Metazoa</taxon>
        <taxon>Chordata</taxon>
        <taxon>Craniata</taxon>
        <taxon>Vertebrata</taxon>
        <taxon>Euteleostomi</taxon>
        <taxon>Amphibia</taxon>
        <taxon>Batrachia</taxon>
        <taxon>Caudata</taxon>
        <taxon>Salamandroidea</taxon>
        <taxon>Salamandridae</taxon>
        <taxon>Pleurodelinae</taxon>
        <taxon>Pleurodeles</taxon>
    </lineage>
</organism>
<comment type="caution">
    <text evidence="2">The sequence shown here is derived from an EMBL/GenBank/DDBJ whole genome shotgun (WGS) entry which is preliminary data.</text>
</comment>
<evidence type="ECO:0000313" key="2">
    <source>
        <dbReference type="EMBL" id="KAJ1100513.1"/>
    </source>
</evidence>
<accession>A0AAV7MHD6</accession>
<evidence type="ECO:0000313" key="3">
    <source>
        <dbReference type="Proteomes" id="UP001066276"/>
    </source>
</evidence>
<gene>
    <name evidence="2" type="ORF">NDU88_005596</name>
</gene>